<accession>A0A2C9M9A7</accession>
<feature type="coiled-coil region" evidence="1">
    <location>
        <begin position="2"/>
        <end position="79"/>
    </location>
</feature>
<evidence type="ECO:0000313" key="3">
    <source>
        <dbReference type="Proteomes" id="UP000076420"/>
    </source>
</evidence>
<dbReference type="VEuPathDB" id="VectorBase:BGLAX_050477"/>
<gene>
    <name evidence="2" type="primary">106077564</name>
</gene>
<sequence length="91" mass="10757">MVAELENDKQELMAFLEEEKRKVEDLQFQLEEEALKEEGDAKAPGPTQELLIKELERQLKKEQERSEKLEKDLLQVKVDMSFHLFVIRSVN</sequence>
<reference evidence="2" key="1">
    <citation type="submission" date="2020-05" db="UniProtKB">
        <authorList>
            <consortium name="EnsemblMetazoa"/>
        </authorList>
    </citation>
    <scope>IDENTIFICATION</scope>
    <source>
        <strain evidence="2">BB02</strain>
    </source>
</reference>
<evidence type="ECO:0000313" key="2">
    <source>
        <dbReference type="EnsemblMetazoa" id="BGLB040051-PA"/>
    </source>
</evidence>
<organism evidence="2 3">
    <name type="scientific">Biomphalaria glabrata</name>
    <name type="common">Bloodfluke planorb</name>
    <name type="synonym">Freshwater snail</name>
    <dbReference type="NCBI Taxonomy" id="6526"/>
    <lineage>
        <taxon>Eukaryota</taxon>
        <taxon>Metazoa</taxon>
        <taxon>Spiralia</taxon>
        <taxon>Lophotrochozoa</taxon>
        <taxon>Mollusca</taxon>
        <taxon>Gastropoda</taxon>
        <taxon>Heterobranchia</taxon>
        <taxon>Euthyneura</taxon>
        <taxon>Panpulmonata</taxon>
        <taxon>Hygrophila</taxon>
        <taxon>Lymnaeoidea</taxon>
        <taxon>Planorbidae</taxon>
        <taxon>Biomphalaria</taxon>
    </lineage>
</organism>
<protein>
    <submittedName>
        <fullName evidence="2">Uncharacterized protein</fullName>
    </submittedName>
</protein>
<dbReference type="AlphaFoldDB" id="A0A2C9M9A7"/>
<dbReference type="Proteomes" id="UP000076420">
    <property type="component" value="Unassembled WGS sequence"/>
</dbReference>
<proteinExistence type="predicted"/>
<dbReference type="KEGG" id="bgt:106077564"/>
<dbReference type="EnsemblMetazoa" id="BGLB040051-RA">
    <property type="protein sequence ID" value="BGLB040051-PA"/>
    <property type="gene ID" value="BGLB040051"/>
</dbReference>
<dbReference type="OrthoDB" id="2130750at2759"/>
<evidence type="ECO:0000256" key="1">
    <source>
        <dbReference type="SAM" id="Coils"/>
    </source>
</evidence>
<name>A0A2C9M9A7_BIOGL</name>
<keyword evidence="1" id="KW-0175">Coiled coil</keyword>
<dbReference type="VEuPathDB" id="VectorBase:BGLB040051"/>